<keyword evidence="4" id="KW-0853">WD repeat</keyword>
<dbReference type="AlphaFoldDB" id="A0AAF0JFB8"/>
<evidence type="ECO:0000256" key="2">
    <source>
        <dbReference type="ARBA" id="ARBA00013819"/>
    </source>
</evidence>
<keyword evidence="6 8" id="KW-0810">Translation regulation</keyword>
<comment type="function">
    <text evidence="8">Functions in the early steps of protein synthesis of a small number of specific mRNAs. Acts by directing the binding of methionyl-tRNAi to 40S ribosomal subunits. In contrast to the eIF-2 complex, it binds methionyl-tRNAi to 40S subunits in a codon-dependent manner, whereas the eIF-2 complex binds methionyl-tRNAi to 40S subunits in a GTP-dependent manner.</text>
</comment>
<dbReference type="Gene3D" id="2.130.10.10">
    <property type="entry name" value="YVTN repeat-like/Quinoprotein amine dehydrogenase"/>
    <property type="match status" value="2"/>
</dbReference>
<gene>
    <name evidence="11" type="ORF">MPSI1_002915</name>
</gene>
<dbReference type="GO" id="GO:0022627">
    <property type="term" value="C:cytosolic small ribosomal subunit"/>
    <property type="evidence" value="ECO:0007669"/>
    <property type="project" value="TreeGrafter"/>
</dbReference>
<feature type="region of interest" description="Disordered" evidence="9">
    <location>
        <begin position="451"/>
        <end position="546"/>
    </location>
</feature>
<dbReference type="PANTHER" id="PTHR13227:SF0">
    <property type="entry name" value="EUKARYOTIC TRANSLATION INITIATION FACTOR 2A"/>
    <property type="match status" value="1"/>
</dbReference>
<dbReference type="Proteomes" id="UP001214628">
    <property type="component" value="Chromosome 4"/>
</dbReference>
<dbReference type="InterPro" id="IPR013979">
    <property type="entry name" value="TIF_beta_prop-like"/>
</dbReference>
<organism evidence="11 12">
    <name type="scientific">Malassezia psittaci</name>
    <dbReference type="NCBI Taxonomy" id="1821823"/>
    <lineage>
        <taxon>Eukaryota</taxon>
        <taxon>Fungi</taxon>
        <taxon>Dikarya</taxon>
        <taxon>Basidiomycota</taxon>
        <taxon>Ustilaginomycotina</taxon>
        <taxon>Malasseziomycetes</taxon>
        <taxon>Malasseziales</taxon>
        <taxon>Malasseziaceae</taxon>
        <taxon>Malassezia</taxon>
    </lineage>
</organism>
<dbReference type="GO" id="GO:0003743">
    <property type="term" value="F:translation initiation factor activity"/>
    <property type="evidence" value="ECO:0007669"/>
    <property type="project" value="UniProtKB-UniRule"/>
</dbReference>
<proteinExistence type="inferred from homology"/>
<dbReference type="EMBL" id="CP118378">
    <property type="protein sequence ID" value="WFD44249.1"/>
    <property type="molecule type" value="Genomic_DNA"/>
</dbReference>
<sequence>MAEQSVVQWAYRAQKRLGVCAEVPNFQEVEGFDGSHQGARALEYSADGAWLAIALEKGVAVYQVQDTRTSLKHLLPIEKGIELSFSPAGTYLSTWERPAKNEAGDQTTWSKNLRVWSTATGQVIAEFERRQLDGCFFQFTADEAYCVRQAGSELQVFDPKQLANGPIGRLRTENIGSFQLGPGSKPSIAVFFPEKKGAPAFVKIFALTSLLSSSPTHSAQKSFFKADKITFKWNSIGSSLLLMTATDHDQTGKSYYGETNLYMLSARGDFDCRVSLDKEGPIHDFAWNPNAREFLVVYGYMPAKAVIFSYRVNVIADLGTQPRNLIAFNPQGRLFCLAGFGNLAGTVDIWDRENLKDGKAFTLDASNSTTLQWAPDGHYLLTGTLSPRLRVENGLKIWHCSGKLIHVQMIDETYQLAFRPSAKAPPPFAKQIPAAPAPSAAAAELLARKTTAARPTGAYRPPGARSSGTSSSDYLRRNEDLGAAPAPVASQAKFVPPNAKGRRGKVPGAAPSSQPSGKANAAPKPAMGAADVSAQSAEAQSAEKRLRNLSKKLKAIEQLKDRRNKGETLEQTQLQKIQTEAEIRAEMQSLG</sequence>
<accession>A0AAF0JFB8</accession>
<keyword evidence="12" id="KW-1185">Reference proteome</keyword>
<comment type="similarity">
    <text evidence="1 8">Belongs to the WD repeat EIF2A family.</text>
</comment>
<evidence type="ECO:0000259" key="10">
    <source>
        <dbReference type="Pfam" id="PF08662"/>
    </source>
</evidence>
<dbReference type="GO" id="GO:0000049">
    <property type="term" value="F:tRNA binding"/>
    <property type="evidence" value="ECO:0007669"/>
    <property type="project" value="UniProtKB-UniRule"/>
</dbReference>
<dbReference type="InterPro" id="IPR011387">
    <property type="entry name" value="TIF2A"/>
</dbReference>
<feature type="domain" description="Translation initiation factor beta propellor-like" evidence="10">
    <location>
        <begin position="221"/>
        <end position="416"/>
    </location>
</feature>
<dbReference type="Pfam" id="PF08662">
    <property type="entry name" value="eIF2A"/>
    <property type="match status" value="1"/>
</dbReference>
<evidence type="ECO:0000256" key="8">
    <source>
        <dbReference type="PIRNR" id="PIRNR017222"/>
    </source>
</evidence>
<keyword evidence="5" id="KW-0677">Repeat</keyword>
<evidence type="ECO:0000313" key="11">
    <source>
        <dbReference type="EMBL" id="WFD44249.1"/>
    </source>
</evidence>
<evidence type="ECO:0000256" key="1">
    <source>
        <dbReference type="ARBA" id="ARBA00009573"/>
    </source>
</evidence>
<dbReference type="GO" id="GO:0003729">
    <property type="term" value="F:mRNA binding"/>
    <property type="evidence" value="ECO:0007669"/>
    <property type="project" value="TreeGrafter"/>
</dbReference>
<dbReference type="InterPro" id="IPR015943">
    <property type="entry name" value="WD40/YVTN_repeat-like_dom_sf"/>
</dbReference>
<keyword evidence="7 8" id="KW-0648">Protein biosynthesis</keyword>
<evidence type="ECO:0000256" key="4">
    <source>
        <dbReference type="ARBA" id="ARBA00022574"/>
    </source>
</evidence>
<dbReference type="GO" id="GO:0006417">
    <property type="term" value="P:regulation of translation"/>
    <property type="evidence" value="ECO:0007669"/>
    <property type="project" value="UniProtKB-KW"/>
</dbReference>
<evidence type="ECO:0000256" key="6">
    <source>
        <dbReference type="ARBA" id="ARBA00022845"/>
    </source>
</evidence>
<dbReference type="PIRSF" id="PIRSF017222">
    <property type="entry name" value="eIF2A"/>
    <property type="match status" value="1"/>
</dbReference>
<feature type="compositionally biased region" description="Low complexity" evidence="9">
    <location>
        <begin position="517"/>
        <end position="540"/>
    </location>
</feature>
<keyword evidence="3 8" id="KW-0396">Initiation factor</keyword>
<evidence type="ECO:0000256" key="5">
    <source>
        <dbReference type="ARBA" id="ARBA00022737"/>
    </source>
</evidence>
<protein>
    <recommendedName>
        <fullName evidence="2 8">Eukaryotic translation initiation factor 2A</fullName>
        <shortName evidence="8">eIF-2A</shortName>
    </recommendedName>
</protein>
<evidence type="ECO:0000256" key="3">
    <source>
        <dbReference type="ARBA" id="ARBA00022540"/>
    </source>
</evidence>
<evidence type="ECO:0000313" key="12">
    <source>
        <dbReference type="Proteomes" id="UP001214628"/>
    </source>
</evidence>
<dbReference type="GO" id="GO:0043022">
    <property type="term" value="F:ribosome binding"/>
    <property type="evidence" value="ECO:0007669"/>
    <property type="project" value="UniProtKB-UniRule"/>
</dbReference>
<dbReference type="SUPFAM" id="SSF82171">
    <property type="entry name" value="DPP6 N-terminal domain-like"/>
    <property type="match status" value="1"/>
</dbReference>
<evidence type="ECO:0000256" key="9">
    <source>
        <dbReference type="SAM" id="MobiDB-lite"/>
    </source>
</evidence>
<dbReference type="PANTHER" id="PTHR13227">
    <property type="entry name" value="EUKARYOTIC TRANSLATION INITIATION FACTOR 2A"/>
    <property type="match status" value="1"/>
</dbReference>
<reference evidence="11" key="1">
    <citation type="submission" date="2023-02" db="EMBL/GenBank/DDBJ databases">
        <title>Mating type loci evolution in Malassezia.</title>
        <authorList>
            <person name="Coelho M.A."/>
        </authorList>
    </citation>
    <scope>NUCLEOTIDE SEQUENCE</scope>
    <source>
        <strain evidence="11">CBS 14136</strain>
    </source>
</reference>
<name>A0AAF0JFB8_9BASI</name>
<evidence type="ECO:0000256" key="7">
    <source>
        <dbReference type="ARBA" id="ARBA00022917"/>
    </source>
</evidence>